<dbReference type="PROSITE" id="PS00041">
    <property type="entry name" value="HTH_ARAC_FAMILY_1"/>
    <property type="match status" value="1"/>
</dbReference>
<dbReference type="InterPro" id="IPR020449">
    <property type="entry name" value="Tscrpt_reg_AraC-type_HTH"/>
</dbReference>
<reference evidence="5 6" key="1">
    <citation type="submission" date="2020-08" db="EMBL/GenBank/DDBJ databases">
        <title>Genomic Encyclopedia of Type Strains, Phase III (KMG-III): the genomes of soil and plant-associated and newly described type strains.</title>
        <authorList>
            <person name="Whitman W."/>
        </authorList>
    </citation>
    <scope>NUCLEOTIDE SEQUENCE [LARGE SCALE GENOMIC DNA]</scope>
    <source>
        <strain evidence="5 6">CECT 5862</strain>
    </source>
</reference>
<dbReference type="InterPro" id="IPR009057">
    <property type="entry name" value="Homeodomain-like_sf"/>
</dbReference>
<name>A0A7W5B1B8_9BACL</name>
<sequence>MFSIFHIGEERGIVRQDRRRLGSDSYAFVWVRFGQVHLELAGKAYTCRKNELMLVPPGWIAFELKGDTSGIRDAIVVRFSPSQAEASGLLPLLARKTPLLWPTHMPELLDEKLLQLVNHWSERGPYYSVLCGALLTEALVLINREMDVGEKTPSAIQHTERMKSYIDDHYREKITKNELGGYVGISPNYAASLFRKVTGLTISDFVHRKRMKTAQYLLRHSQLTVQEISEQLGYSDPSYFNRTFKRTVGRLPSELIAERSVRE</sequence>
<keyword evidence="3" id="KW-0804">Transcription</keyword>
<dbReference type="PROSITE" id="PS01124">
    <property type="entry name" value="HTH_ARAC_FAMILY_2"/>
    <property type="match status" value="1"/>
</dbReference>
<dbReference type="InterPro" id="IPR018060">
    <property type="entry name" value="HTH_AraC"/>
</dbReference>
<dbReference type="SUPFAM" id="SSF51215">
    <property type="entry name" value="Regulatory protein AraC"/>
    <property type="match status" value="1"/>
</dbReference>
<dbReference type="SUPFAM" id="SSF46689">
    <property type="entry name" value="Homeodomain-like"/>
    <property type="match status" value="2"/>
</dbReference>
<dbReference type="InterPro" id="IPR018062">
    <property type="entry name" value="HTH_AraC-typ_CS"/>
</dbReference>
<keyword evidence="2" id="KW-0238">DNA-binding</keyword>
<gene>
    <name evidence="5" type="ORF">FHS18_004740</name>
</gene>
<dbReference type="Pfam" id="PF12833">
    <property type="entry name" value="HTH_18"/>
    <property type="match status" value="1"/>
</dbReference>
<protein>
    <submittedName>
        <fullName evidence="5">AraC family transcriptional regulator of arabinose operon</fullName>
    </submittedName>
</protein>
<evidence type="ECO:0000313" key="5">
    <source>
        <dbReference type="EMBL" id="MBB3112639.1"/>
    </source>
</evidence>
<evidence type="ECO:0000256" key="2">
    <source>
        <dbReference type="ARBA" id="ARBA00023125"/>
    </source>
</evidence>
<keyword evidence="6" id="KW-1185">Reference proteome</keyword>
<keyword evidence="1" id="KW-0805">Transcription regulation</keyword>
<dbReference type="PANTHER" id="PTHR43280:SF28">
    <property type="entry name" value="HTH-TYPE TRANSCRIPTIONAL ACTIVATOR RHAS"/>
    <property type="match status" value="1"/>
</dbReference>
<dbReference type="PANTHER" id="PTHR43280">
    <property type="entry name" value="ARAC-FAMILY TRANSCRIPTIONAL REGULATOR"/>
    <property type="match status" value="1"/>
</dbReference>
<evidence type="ECO:0000259" key="4">
    <source>
        <dbReference type="PROSITE" id="PS01124"/>
    </source>
</evidence>
<organism evidence="5 6">
    <name type="scientific">Paenibacillus phyllosphaerae</name>
    <dbReference type="NCBI Taxonomy" id="274593"/>
    <lineage>
        <taxon>Bacteria</taxon>
        <taxon>Bacillati</taxon>
        <taxon>Bacillota</taxon>
        <taxon>Bacilli</taxon>
        <taxon>Bacillales</taxon>
        <taxon>Paenibacillaceae</taxon>
        <taxon>Paenibacillus</taxon>
    </lineage>
</organism>
<evidence type="ECO:0000256" key="1">
    <source>
        <dbReference type="ARBA" id="ARBA00023015"/>
    </source>
</evidence>
<dbReference type="PRINTS" id="PR00032">
    <property type="entry name" value="HTHARAC"/>
</dbReference>
<dbReference type="SMART" id="SM00342">
    <property type="entry name" value="HTH_ARAC"/>
    <property type="match status" value="1"/>
</dbReference>
<proteinExistence type="predicted"/>
<feature type="domain" description="HTH araC/xylS-type" evidence="4">
    <location>
        <begin position="160"/>
        <end position="258"/>
    </location>
</feature>
<evidence type="ECO:0000256" key="3">
    <source>
        <dbReference type="ARBA" id="ARBA00023163"/>
    </source>
</evidence>
<dbReference type="GO" id="GO:0043565">
    <property type="term" value="F:sequence-specific DNA binding"/>
    <property type="evidence" value="ECO:0007669"/>
    <property type="project" value="InterPro"/>
</dbReference>
<comment type="caution">
    <text evidence="5">The sequence shown here is derived from an EMBL/GenBank/DDBJ whole genome shotgun (WGS) entry which is preliminary data.</text>
</comment>
<dbReference type="EMBL" id="JACHXK010000013">
    <property type="protein sequence ID" value="MBB3112639.1"/>
    <property type="molecule type" value="Genomic_DNA"/>
</dbReference>
<accession>A0A7W5B1B8</accession>
<dbReference type="InterPro" id="IPR037923">
    <property type="entry name" value="HTH-like"/>
</dbReference>
<dbReference type="Proteomes" id="UP000570361">
    <property type="component" value="Unassembled WGS sequence"/>
</dbReference>
<dbReference type="RefSeq" id="WP_183602753.1">
    <property type="nucleotide sequence ID" value="NZ_JACHXK010000013.1"/>
</dbReference>
<dbReference type="AlphaFoldDB" id="A0A7W5B1B8"/>
<dbReference type="Gene3D" id="1.10.10.60">
    <property type="entry name" value="Homeodomain-like"/>
    <property type="match status" value="2"/>
</dbReference>
<dbReference type="GO" id="GO:0003700">
    <property type="term" value="F:DNA-binding transcription factor activity"/>
    <property type="evidence" value="ECO:0007669"/>
    <property type="project" value="InterPro"/>
</dbReference>
<evidence type="ECO:0000313" key="6">
    <source>
        <dbReference type="Proteomes" id="UP000570361"/>
    </source>
</evidence>